<keyword evidence="7" id="KW-0961">Cell wall biogenesis/degradation</keyword>
<dbReference type="Proteomes" id="UP000775213">
    <property type="component" value="Unassembled WGS sequence"/>
</dbReference>
<feature type="binding site" evidence="8">
    <location>
        <position position="51"/>
    </location>
    <ligand>
        <name>UDP-alpha-D-glucose</name>
        <dbReference type="ChEBI" id="CHEBI:58885"/>
    </ligand>
</feature>
<dbReference type="EMBL" id="JAGFBR010000009">
    <property type="protein sequence ID" value="KAH0461022.1"/>
    <property type="molecule type" value="Genomic_DNA"/>
</dbReference>
<protein>
    <submittedName>
        <fullName evidence="11">Uncharacterized protein</fullName>
    </submittedName>
</protein>
<evidence type="ECO:0000256" key="6">
    <source>
        <dbReference type="ARBA" id="ARBA00023136"/>
    </source>
</evidence>
<reference evidence="11 12" key="1">
    <citation type="journal article" date="2021" name="Hortic Res">
        <title>Chromosome-scale assembly of the Dendrobium chrysotoxum genome enhances the understanding of orchid evolution.</title>
        <authorList>
            <person name="Zhang Y."/>
            <person name="Zhang G.Q."/>
            <person name="Zhang D."/>
            <person name="Liu X.D."/>
            <person name="Xu X.Y."/>
            <person name="Sun W.H."/>
            <person name="Yu X."/>
            <person name="Zhu X."/>
            <person name="Wang Z.W."/>
            <person name="Zhao X."/>
            <person name="Zhong W.Y."/>
            <person name="Chen H."/>
            <person name="Yin W.L."/>
            <person name="Huang T."/>
            <person name="Niu S.C."/>
            <person name="Liu Z.J."/>
        </authorList>
    </citation>
    <scope>NUCLEOTIDE SEQUENCE [LARGE SCALE GENOMIC DNA]</scope>
    <source>
        <strain evidence="11">Lindl</strain>
    </source>
</reference>
<comment type="caution">
    <text evidence="11">The sequence shown here is derived from an EMBL/GenBank/DDBJ whole genome shotgun (WGS) entry which is preliminary data.</text>
</comment>
<evidence type="ECO:0000256" key="2">
    <source>
        <dbReference type="ARBA" id="ARBA00022676"/>
    </source>
</evidence>
<keyword evidence="3" id="KW-0808">Transferase</keyword>
<sequence>MKDGTPWPGNNTLRSPWHDPGHNGGHDVDGNVLPHLVYVSRENRPGFQHHKKAGAMNDLQIRVLAVLTNAPFMLNLDFDHYINNNKAIRESMCFLMDPHVGRKINMKGLDGIQGLVYVGTDCVFRRQALYGYSPPKGPKRPKMYCCKKIQVLYLLQEEVKESRFSACFRRKRKESRFSTFFRRKRKDSRFSSSSGWWKGVLYKLLCLTVGAEGEPLSASAIPGGEAPGSGLYGRKLEQQGRQVLTKSLPPTRYSKGLTLFHPLTEGIEPRILFHPPGEGREPAILFLPLRDGREPRILFLPPGDGREPRPSAIKCLPRATKGSRQKLVENRDPDQVEVEKVVVGSTGGVRQTGFQSKPCPNHVAAADGIHINQNRSRCWNMSSLFSHKLFVHIVNIVKMSTVKDVERAIRIEDYEVIRDMNPEKNSINGIGNEEVIKLPAMNTKPTATEGNVGEAGRALPVVVDPQEESKCKSDLGECLERVLVSGECEGFIRLLKGENLFVFVANLFLTSLKTLERISLKKIRYSADTWRVLKDDGTLPTLGECERRQYSAYTWRV</sequence>
<feature type="binding site" evidence="9">
    <location>
        <position position="77"/>
    </location>
    <ligand>
        <name>Mn(2+)</name>
        <dbReference type="ChEBI" id="CHEBI:29035"/>
    </ligand>
</feature>
<evidence type="ECO:0000256" key="3">
    <source>
        <dbReference type="ARBA" id="ARBA00022679"/>
    </source>
</evidence>
<feature type="binding site" evidence="9">
    <location>
        <position position="52"/>
    </location>
    <ligand>
        <name>Mn(2+)</name>
        <dbReference type="ChEBI" id="CHEBI:29035"/>
    </ligand>
</feature>
<accession>A0AAV7GX19</accession>
<evidence type="ECO:0000256" key="5">
    <source>
        <dbReference type="ARBA" id="ARBA00022989"/>
    </source>
</evidence>
<evidence type="ECO:0000256" key="10">
    <source>
        <dbReference type="SAM" id="MobiDB-lite"/>
    </source>
</evidence>
<dbReference type="GO" id="GO:0016760">
    <property type="term" value="F:cellulose synthase (UDP-forming) activity"/>
    <property type="evidence" value="ECO:0007669"/>
    <property type="project" value="InterPro"/>
</dbReference>
<dbReference type="AlphaFoldDB" id="A0AAV7GX19"/>
<dbReference type="InterPro" id="IPR005150">
    <property type="entry name" value="Cellulose_synth"/>
</dbReference>
<evidence type="ECO:0000256" key="7">
    <source>
        <dbReference type="ARBA" id="ARBA00023316"/>
    </source>
</evidence>
<evidence type="ECO:0000313" key="12">
    <source>
        <dbReference type="Proteomes" id="UP000775213"/>
    </source>
</evidence>
<comment type="subcellular location">
    <subcellularLocation>
        <location evidence="1">Endomembrane system</location>
    </subcellularLocation>
</comment>
<evidence type="ECO:0000256" key="8">
    <source>
        <dbReference type="PIRSR" id="PIRSR605150-2"/>
    </source>
</evidence>
<keyword evidence="5" id="KW-1133">Transmembrane helix</keyword>
<keyword evidence="2" id="KW-0328">Glycosyltransferase</keyword>
<evidence type="ECO:0000313" key="11">
    <source>
        <dbReference type="EMBL" id="KAH0461022.1"/>
    </source>
</evidence>
<keyword evidence="4" id="KW-0812">Transmembrane</keyword>
<evidence type="ECO:0000256" key="1">
    <source>
        <dbReference type="ARBA" id="ARBA00004308"/>
    </source>
</evidence>
<evidence type="ECO:0000256" key="9">
    <source>
        <dbReference type="PIRSR" id="PIRSR605150-3"/>
    </source>
</evidence>
<dbReference type="GO" id="GO:0012505">
    <property type="term" value="C:endomembrane system"/>
    <property type="evidence" value="ECO:0007669"/>
    <property type="project" value="UniProtKB-SubCell"/>
</dbReference>
<gene>
    <name evidence="11" type="ORF">IEQ34_008597</name>
</gene>
<dbReference type="GO" id="GO:0016020">
    <property type="term" value="C:membrane"/>
    <property type="evidence" value="ECO:0007669"/>
    <property type="project" value="InterPro"/>
</dbReference>
<feature type="compositionally biased region" description="Basic and acidic residues" evidence="10">
    <location>
        <begin position="16"/>
        <end position="25"/>
    </location>
</feature>
<dbReference type="GO" id="GO:0071555">
    <property type="term" value="P:cell wall organization"/>
    <property type="evidence" value="ECO:0007669"/>
    <property type="project" value="UniProtKB-KW"/>
</dbReference>
<feature type="region of interest" description="Disordered" evidence="10">
    <location>
        <begin position="1"/>
        <end position="25"/>
    </location>
</feature>
<proteinExistence type="predicted"/>
<dbReference type="PANTHER" id="PTHR13301">
    <property type="entry name" value="X-BOX TRANSCRIPTION FACTOR-RELATED"/>
    <property type="match status" value="1"/>
</dbReference>
<keyword evidence="6" id="KW-0472">Membrane</keyword>
<dbReference type="Pfam" id="PF03552">
    <property type="entry name" value="Cellulose_synt"/>
    <property type="match status" value="1"/>
</dbReference>
<evidence type="ECO:0000256" key="4">
    <source>
        <dbReference type="ARBA" id="ARBA00022692"/>
    </source>
</evidence>
<organism evidence="11 12">
    <name type="scientific">Dendrobium chrysotoxum</name>
    <name type="common">Orchid</name>
    <dbReference type="NCBI Taxonomy" id="161865"/>
    <lineage>
        <taxon>Eukaryota</taxon>
        <taxon>Viridiplantae</taxon>
        <taxon>Streptophyta</taxon>
        <taxon>Embryophyta</taxon>
        <taxon>Tracheophyta</taxon>
        <taxon>Spermatophyta</taxon>
        <taxon>Magnoliopsida</taxon>
        <taxon>Liliopsida</taxon>
        <taxon>Asparagales</taxon>
        <taxon>Orchidaceae</taxon>
        <taxon>Epidendroideae</taxon>
        <taxon>Malaxideae</taxon>
        <taxon>Dendrobiinae</taxon>
        <taxon>Dendrobium</taxon>
    </lineage>
</organism>
<keyword evidence="12" id="KW-1185">Reference proteome</keyword>
<dbReference type="GO" id="GO:0030244">
    <property type="term" value="P:cellulose biosynthetic process"/>
    <property type="evidence" value="ECO:0007669"/>
    <property type="project" value="InterPro"/>
</dbReference>
<name>A0AAV7GX19_DENCH</name>